<dbReference type="HAMAP" id="MF_02065">
    <property type="entry name" value="MltG"/>
    <property type="match status" value="1"/>
</dbReference>
<dbReference type="EMBL" id="QOIM01000034">
    <property type="protein sequence ID" value="RCG18065.1"/>
    <property type="molecule type" value="Genomic_DNA"/>
</dbReference>
<dbReference type="Proteomes" id="UP000253507">
    <property type="component" value="Unassembled WGS sequence"/>
</dbReference>
<protein>
    <recommendedName>
        <fullName evidence="7">Endolytic murein transglycosylase</fullName>
        <ecNumber evidence="7">4.2.2.29</ecNumber>
    </recommendedName>
    <alternativeName>
        <fullName evidence="7">Peptidoglycan lytic transglycosylase</fullName>
    </alternativeName>
    <alternativeName>
        <fullName evidence="7">Peptidoglycan polymerization terminase</fullName>
    </alternativeName>
</protein>
<keyword evidence="9" id="KW-1185">Reference proteome</keyword>
<name>A0A367EKA6_9ACTN</name>
<comment type="caution">
    <text evidence="8">The sequence shown here is derived from an EMBL/GenBank/DDBJ whole genome shotgun (WGS) entry which is preliminary data.</text>
</comment>
<dbReference type="Pfam" id="PF02618">
    <property type="entry name" value="YceG"/>
    <property type="match status" value="1"/>
</dbReference>
<evidence type="ECO:0000313" key="9">
    <source>
        <dbReference type="Proteomes" id="UP000253507"/>
    </source>
</evidence>
<sequence length="278" mass="30613">MRAASREACRWLSVPRMTTRTAKRRRRLAGVAALCALAVAAAVVLIRQYQQEWATTPLVVSAGHRAAQVYEATDEALSVSPGTTKKAAERAARAGELKLPAAAKGNPEGYLYPGTYTVRSETTPTSLVASMTKTARKRHAAAHVDDYRTLVVASIAQAEADNYADMTKVVRVIKNRLARDMPLQMDSTINYALDRSTLNTSLADTRIDSPYNTYRHKGLPPSPIDNPGREALKAATSPADGDWLYFVTVKPGDTRFTDDYEQHLKWVEEFNTEQRNGA</sequence>
<keyword evidence="6 7" id="KW-0961">Cell wall biogenesis/degradation</keyword>
<keyword evidence="2 7" id="KW-0812">Transmembrane</keyword>
<dbReference type="GO" id="GO:0008932">
    <property type="term" value="F:lytic endotransglycosylase activity"/>
    <property type="evidence" value="ECO:0007669"/>
    <property type="project" value="UniProtKB-UniRule"/>
</dbReference>
<gene>
    <name evidence="7 8" type="primary">mltG</name>
    <name evidence="8" type="ORF">DQ392_15465</name>
</gene>
<organism evidence="8 9">
    <name type="scientific">Streptomyces reniochalinae</name>
    <dbReference type="NCBI Taxonomy" id="2250578"/>
    <lineage>
        <taxon>Bacteria</taxon>
        <taxon>Bacillati</taxon>
        <taxon>Actinomycetota</taxon>
        <taxon>Actinomycetes</taxon>
        <taxon>Kitasatosporales</taxon>
        <taxon>Streptomycetaceae</taxon>
        <taxon>Streptomyces</taxon>
    </lineage>
</organism>
<dbReference type="PANTHER" id="PTHR30518:SF2">
    <property type="entry name" value="ENDOLYTIC MUREIN TRANSGLYCOSYLASE"/>
    <property type="match status" value="1"/>
</dbReference>
<dbReference type="AlphaFoldDB" id="A0A367EKA6"/>
<evidence type="ECO:0000256" key="5">
    <source>
        <dbReference type="ARBA" id="ARBA00023239"/>
    </source>
</evidence>
<accession>A0A367EKA6</accession>
<dbReference type="NCBIfam" id="TIGR00247">
    <property type="entry name" value="endolytic transglycosylase MltG"/>
    <property type="match status" value="1"/>
</dbReference>
<dbReference type="GO" id="GO:0071555">
    <property type="term" value="P:cell wall organization"/>
    <property type="evidence" value="ECO:0007669"/>
    <property type="project" value="UniProtKB-KW"/>
</dbReference>
<dbReference type="OrthoDB" id="9814591at2"/>
<dbReference type="GO" id="GO:0009252">
    <property type="term" value="P:peptidoglycan biosynthetic process"/>
    <property type="evidence" value="ECO:0007669"/>
    <property type="project" value="UniProtKB-UniRule"/>
</dbReference>
<keyword evidence="1 7" id="KW-1003">Cell membrane</keyword>
<dbReference type="PANTHER" id="PTHR30518">
    <property type="entry name" value="ENDOLYTIC MUREIN TRANSGLYCOSYLASE"/>
    <property type="match status" value="1"/>
</dbReference>
<dbReference type="InterPro" id="IPR003770">
    <property type="entry name" value="MLTG-like"/>
</dbReference>
<evidence type="ECO:0000256" key="4">
    <source>
        <dbReference type="ARBA" id="ARBA00023136"/>
    </source>
</evidence>
<dbReference type="EC" id="4.2.2.29" evidence="7"/>
<evidence type="ECO:0000256" key="6">
    <source>
        <dbReference type="ARBA" id="ARBA00023316"/>
    </source>
</evidence>
<evidence type="ECO:0000256" key="3">
    <source>
        <dbReference type="ARBA" id="ARBA00022989"/>
    </source>
</evidence>
<keyword evidence="5 7" id="KW-0456">Lyase</keyword>
<evidence type="ECO:0000313" key="8">
    <source>
        <dbReference type="EMBL" id="RCG18065.1"/>
    </source>
</evidence>
<evidence type="ECO:0000256" key="2">
    <source>
        <dbReference type="ARBA" id="ARBA00022692"/>
    </source>
</evidence>
<comment type="similarity">
    <text evidence="7">Belongs to the transglycosylase MltG family.</text>
</comment>
<feature type="site" description="Important for catalytic activity" evidence="7">
    <location>
        <position position="159"/>
    </location>
</feature>
<reference evidence="8 9" key="1">
    <citation type="submission" date="2018-06" db="EMBL/GenBank/DDBJ databases">
        <title>Streptomyces reniochalinae sp. nov. and Streptomyces diacarnus sp. nov. from marine sponges.</title>
        <authorList>
            <person name="Li L."/>
        </authorList>
    </citation>
    <scope>NUCLEOTIDE SEQUENCE [LARGE SCALE GENOMIC DNA]</scope>
    <source>
        <strain evidence="8 9">LHW50302</strain>
    </source>
</reference>
<dbReference type="GO" id="GO:0005886">
    <property type="term" value="C:plasma membrane"/>
    <property type="evidence" value="ECO:0007669"/>
    <property type="project" value="UniProtKB-UniRule"/>
</dbReference>
<keyword evidence="3 7" id="KW-1133">Transmembrane helix</keyword>
<comment type="catalytic activity">
    <reaction evidence="7">
        <text>a peptidoglycan chain = a peptidoglycan chain with N-acetyl-1,6-anhydromuramyl-[peptide] at the reducing end + a peptidoglycan chain with N-acetylglucosamine at the non-reducing end.</text>
        <dbReference type="EC" id="4.2.2.29"/>
    </reaction>
</comment>
<keyword evidence="4 7" id="KW-0472">Membrane</keyword>
<evidence type="ECO:0000256" key="7">
    <source>
        <dbReference type="HAMAP-Rule" id="MF_02065"/>
    </source>
</evidence>
<evidence type="ECO:0000256" key="1">
    <source>
        <dbReference type="ARBA" id="ARBA00022475"/>
    </source>
</evidence>
<comment type="function">
    <text evidence="7">Functions as a peptidoglycan terminase that cleaves nascent peptidoglycan strands endolytically to terminate their elongation.</text>
</comment>
<proteinExistence type="inferred from homology"/>